<keyword evidence="1" id="KW-1133">Transmembrane helix</keyword>
<name>A0A2I4PFM1_9SPIT</name>
<keyword evidence="1" id="KW-0812">Transmembrane</keyword>
<protein>
    <submittedName>
        <fullName evidence="2">CcmFII</fullName>
    </submittedName>
</protein>
<dbReference type="EMBL" id="KX494929">
    <property type="protein sequence ID" value="APW82371.1"/>
    <property type="molecule type" value="Genomic_DNA"/>
</dbReference>
<proteinExistence type="predicted"/>
<evidence type="ECO:0000313" key="2">
    <source>
        <dbReference type="EMBL" id="APW82371.1"/>
    </source>
</evidence>
<keyword evidence="2" id="KW-0496">Mitochondrion</keyword>
<geneLocation type="mitochondrion" evidence="2"/>
<reference evidence="2" key="1">
    <citation type="submission" date="2016-07" db="EMBL/GenBank/DDBJ databases">
        <title>Mitochondrial genome evolution in Stichotrich ciliates.</title>
        <authorList>
            <person name="Chen X."/>
            <person name="Landweber L."/>
        </authorList>
    </citation>
    <scope>NUCLEOTIDE SEQUENCE</scope>
</reference>
<sequence>MTYFMLFKHFYTWIKFKTLPPSFLFKNRLFVERDSKRTRVFNNVGLTFRNERWTNWEALHFDWKWIDLFILMSRYLGGFLFLLFVWKFWGNYLIELPVFNKVALKLWLIHDFFNYYSLYAVWVFILMRSFIWDTFIVVLFSGSAKHYYPLARREEALRREANQMRRVVKEIRTDIPEFLNDPKMLLWTVLSSQYNQRLIPLVSAIKSQEVPCELIDIARTTYKLSYLLSMSSISVPMLRGELTHLPPSLLRISPLFRLYSNNFQRRSLNTTPPSLVPITLIDDQYSSFNVSLHSRGLSYLAADDLLVSLFGTYSQQFLNMARQQRLFSASLIPAPTAHISSIRTSCLKSFLSTTNSWGSPSDRNIWAKSVNGVVIKNLLTPIFSFEQNQSVPLPTFINIASSSPSLQTQFDLESSLGWLIQRGNMFKDVYVTHSQPIAPTAITLSSLSANQISNDSVNRTFNGVLPVKTLTIWSVKSVKARTSPLSPISYENELNENWSLWSEETSRDLAELYLTTWLDKRAIVLNTPHSSTSNRIYFRK</sequence>
<keyword evidence="1" id="KW-0472">Membrane</keyword>
<dbReference type="AlphaFoldDB" id="A0A2I4PFM1"/>
<evidence type="ECO:0000256" key="1">
    <source>
        <dbReference type="SAM" id="Phobius"/>
    </source>
</evidence>
<organism evidence="2">
    <name type="scientific">Urostyla grandis</name>
    <dbReference type="NCBI Taxonomy" id="57509"/>
    <lineage>
        <taxon>Eukaryota</taxon>
        <taxon>Sar</taxon>
        <taxon>Alveolata</taxon>
        <taxon>Ciliophora</taxon>
        <taxon>Intramacronucleata</taxon>
        <taxon>Spirotrichea</taxon>
        <taxon>Stichotrichia</taxon>
        <taxon>Urostylida</taxon>
        <taxon>Urostylidae</taxon>
        <taxon>Urostyla</taxon>
    </lineage>
</organism>
<feature type="transmembrane region" description="Helical" evidence="1">
    <location>
        <begin position="68"/>
        <end position="89"/>
    </location>
</feature>
<accession>A0A2I4PFM1</accession>
<gene>
    <name evidence="2" type="primary">ccmF_ii</name>
</gene>